<name>A0AAE9ZCG9_9PROT</name>
<dbReference type="SUPFAM" id="SSF46785">
    <property type="entry name" value="Winged helix' DNA-binding domain"/>
    <property type="match status" value="1"/>
</dbReference>
<proteinExistence type="predicted"/>
<keyword evidence="3" id="KW-1185">Reference proteome</keyword>
<organism evidence="2 3">
    <name type="scientific">Hyphococcus flavus</name>
    <dbReference type="NCBI Taxonomy" id="1866326"/>
    <lineage>
        <taxon>Bacteria</taxon>
        <taxon>Pseudomonadati</taxon>
        <taxon>Pseudomonadota</taxon>
        <taxon>Alphaproteobacteria</taxon>
        <taxon>Parvularculales</taxon>
        <taxon>Parvularculaceae</taxon>
        <taxon>Hyphococcus</taxon>
    </lineage>
</organism>
<dbReference type="AlphaFoldDB" id="A0AAE9ZCG9"/>
<dbReference type="InterPro" id="IPR036388">
    <property type="entry name" value="WH-like_DNA-bd_sf"/>
</dbReference>
<dbReference type="KEGG" id="hfl:PUV54_03255"/>
<evidence type="ECO:0000313" key="3">
    <source>
        <dbReference type="Proteomes" id="UP001214043"/>
    </source>
</evidence>
<evidence type="ECO:0000259" key="1">
    <source>
        <dbReference type="Pfam" id="PF03551"/>
    </source>
</evidence>
<dbReference type="PANTHER" id="PTHR43252">
    <property type="entry name" value="TRANSCRIPTIONAL REGULATOR YQJI"/>
    <property type="match status" value="1"/>
</dbReference>
<dbReference type="InterPro" id="IPR005149">
    <property type="entry name" value="Tscrpt_reg_PadR_N"/>
</dbReference>
<dbReference type="Pfam" id="PF03551">
    <property type="entry name" value="PadR"/>
    <property type="match status" value="1"/>
</dbReference>
<evidence type="ECO:0000313" key="2">
    <source>
        <dbReference type="EMBL" id="WDI32209.1"/>
    </source>
</evidence>
<reference evidence="2" key="1">
    <citation type="submission" date="2023-02" db="EMBL/GenBank/DDBJ databases">
        <title>Genome sequence of Hyphococcus flavus.</title>
        <authorList>
            <person name="Rong J.-C."/>
            <person name="Zhao Q."/>
            <person name="Yi M."/>
            <person name="Wu J.-Y."/>
        </authorList>
    </citation>
    <scope>NUCLEOTIDE SEQUENCE</scope>
    <source>
        <strain evidence="2">MCCC 1K03223</strain>
    </source>
</reference>
<dbReference type="EMBL" id="CP118166">
    <property type="protein sequence ID" value="WDI32209.1"/>
    <property type="molecule type" value="Genomic_DNA"/>
</dbReference>
<accession>A0AAE9ZCG9</accession>
<dbReference type="Gene3D" id="1.10.10.10">
    <property type="entry name" value="Winged helix-like DNA-binding domain superfamily/Winged helix DNA-binding domain"/>
    <property type="match status" value="1"/>
</dbReference>
<gene>
    <name evidence="2" type="ORF">PUV54_03255</name>
</gene>
<dbReference type="PANTHER" id="PTHR43252:SF2">
    <property type="entry name" value="TRANSCRIPTION REGULATOR, PADR-LIKE FAMILY"/>
    <property type="match status" value="1"/>
</dbReference>
<sequence length="169" mass="19368">MTKRKNDTSVTELEGTAMAIIKRDGPCTTYAIKEVFRTSPSEYWSGSAGAVYPLMNRLEARKYIKSKADKSDGRARREFTITKAGEKALMAWLTDSDRATGLGFDPLRTRLFFADLLTDKAYEKFHSEVMEKMEQVKSRSKEGEPPLTSKIMDIWIKLRLDGLRKFNRK</sequence>
<dbReference type="RefSeq" id="WP_274494113.1">
    <property type="nucleotide sequence ID" value="NZ_CP118166.1"/>
</dbReference>
<protein>
    <submittedName>
        <fullName evidence="2">Helix-turn-helix transcriptional regulator</fullName>
    </submittedName>
</protein>
<dbReference type="Proteomes" id="UP001214043">
    <property type="component" value="Chromosome"/>
</dbReference>
<feature type="domain" description="Transcription regulator PadR N-terminal" evidence="1">
    <location>
        <begin position="19"/>
        <end position="89"/>
    </location>
</feature>
<dbReference type="InterPro" id="IPR036390">
    <property type="entry name" value="WH_DNA-bd_sf"/>
</dbReference>